<accession>A0ACB8HZ03</accession>
<gene>
    <name evidence="1" type="ORF">KPL71_026372</name>
</gene>
<reference evidence="2" key="1">
    <citation type="journal article" date="2023" name="Hortic. Res.">
        <title>A chromosome-level phased genome enabling allele-level studies in sweet orange: a case study on citrus Huanglongbing tolerance.</title>
        <authorList>
            <person name="Wu B."/>
            <person name="Yu Q."/>
            <person name="Deng Z."/>
            <person name="Duan Y."/>
            <person name="Luo F."/>
            <person name="Gmitter F. Jr."/>
        </authorList>
    </citation>
    <scope>NUCLEOTIDE SEQUENCE [LARGE SCALE GENOMIC DNA]</scope>
    <source>
        <strain evidence="2">cv. Valencia</strain>
    </source>
</reference>
<dbReference type="Proteomes" id="UP000829398">
    <property type="component" value="Chromosome 9"/>
</dbReference>
<evidence type="ECO:0000313" key="2">
    <source>
        <dbReference type="Proteomes" id="UP000829398"/>
    </source>
</evidence>
<comment type="caution">
    <text evidence="1">The sequence shown here is derived from an EMBL/GenBank/DDBJ whole genome shotgun (WGS) entry which is preliminary data.</text>
</comment>
<dbReference type="EMBL" id="CM039178">
    <property type="protein sequence ID" value="KAH9680011.1"/>
    <property type="molecule type" value="Genomic_DNA"/>
</dbReference>
<evidence type="ECO:0000313" key="1">
    <source>
        <dbReference type="EMBL" id="KAH9680011.1"/>
    </source>
</evidence>
<protein>
    <submittedName>
        <fullName evidence="1">Uncharacterized protein</fullName>
    </submittedName>
</protein>
<sequence length="1650" mass="188299">MATSGGELMSKSASEIWEFFQRQADNSQQRSRSLRNTKRIKGVNEVHIGESTSGIKEVKEMVEGLTRQIASLSTAKSTKLHDHDSYSDQANAIGVMRKPSNYNPYSNTYNPRWRDHPNFSWSQGFQQNGPAAPAPPMQQIPQVPQASQPPFRSYNQNQNYSQPRPWEDAFQNFKNVTHSTIEQQNRTIDGLRNELRAGFNSQAQLVSSLDKMVGQLASSVQTLAMTVEKVDNKVEMPVTKENQIVPVSVEDSPSEEKEETNPREYVPKALFPQRTGNMQLSFGKMTMELNIFNITKQPHNADDGIVDVDLIEALVDDTFVSNLSDDPLQTCLTHFGLDFDIDISVDEVNALLDSTPSMDTNKWKSRVEQLAPSEKKLIPSSESPLKLELKALPNTLEYAFLGEESSLPVIISSSLNDKQKGKLLDVLKEHKGVLGWTIADIKGINPVDCMHYIHLDENAKPTREMQCRLNPNMKEVVRTEVLKLLDAGIIYPIYDSSWVSPVQVVPKKSRVTVVTNADNELIPTRVTTGWRVCIDYRKLNSVTHHAALKYLLTKKDAKARLIRWVLLLQEFDLEFKDKKGTENVVADHLSRLHFDTITKPLALNESFPDEQLMSVEVLPCLLQITNMDNKSKALPSMVDLTSNLKAMHQTFEKMNMRSKSEGLIPGWVALVGLMSSFSLKGNLMKKDLFFHKGFGWVNSEWDSGHKLKSLVEISCMLNPHILPSEYWTQFEEHFKAVNGKLFTTSLITKKPIGIQIFPNCVIWTKIESLPKGLGRLEREHWCSQVVVHEQEFHEDWNWILEYISGCLDHGQEGKDEGMFSIHTPCLVSSSLLFDDVGNMVSGENHSSRVQRSVGAWSGVEICLRVGRTGRISFVVNRMVRHHMYYNSSLEMVRLGTMVKPHFTLVAIIIIDIDRAVKDELEFYFSEQDEPNDETVSALQNSSDDSDSDQSQIIFHQQLLSLDTTIPIPSIKLQILPSKFRRPIPAIGLIDTGAQRSMLNPHLLPPEDWTDYEEHFKAVNGKLFTTSLITKKPIGIQIFPNCVIWTKVIGSTLPNKDLLLGFDILHQIKHLQILPNGIRVKSMFKPFTDILKLYNLSETPQPYQDISNKLLSFCPESHSEFTHPNPLWKNKSFFIKLPFKLNEDINPTKATHPRMSPSDLLLAQQECSQLLAQGLIEPTNSQWACQAFYVEKHSEIIRGKKRLVIDYQPLNMFLQDDKFPFPRRQSMFTFLKNAQIFSKFDLKLGFWQLGIEPSERYKTAFCIPNAHFQWTVLPFGLKTAPSIFEKSMVHIFQPILHHALIYIDDILLFSGSHDEHRQLLTQFYDIVHSHGIMLSAKKSIIATDNIEFLGLIIKDGHYQPGTHIAQELLHFPDQHFNYIRDFIPHVDHYTHHLSALLKKKPPEWNTDHTNAVTTLKQIAQNSPPLKLITDGKRILQTDASDDSWGAILLEEINGKEHFIAYASGQFSDTQKHYHIIFKEILAVKNDIKKFEYHLIRHYFLIRMDSSTFPNILNFKEPFPFSSFHPENLFLTGLTLDPSRETTEDVLWYLWCLTVLYATKLVLPITPTLEHLLDPEKPPLLPGHYLNGSPQYHGGERSSNNCKKFTTLNVCLPRKHKCLPQSLSFTSHTSNIQTQNSFGLKTRYMNGSPHHI</sequence>
<name>A0ACB8HZ03_CITSI</name>
<organism evidence="1 2">
    <name type="scientific">Citrus sinensis</name>
    <name type="common">Sweet orange</name>
    <name type="synonym">Citrus aurantium var. sinensis</name>
    <dbReference type="NCBI Taxonomy" id="2711"/>
    <lineage>
        <taxon>Eukaryota</taxon>
        <taxon>Viridiplantae</taxon>
        <taxon>Streptophyta</taxon>
        <taxon>Embryophyta</taxon>
        <taxon>Tracheophyta</taxon>
        <taxon>Spermatophyta</taxon>
        <taxon>Magnoliopsida</taxon>
        <taxon>eudicotyledons</taxon>
        <taxon>Gunneridae</taxon>
        <taxon>Pentapetalae</taxon>
        <taxon>rosids</taxon>
        <taxon>malvids</taxon>
        <taxon>Sapindales</taxon>
        <taxon>Rutaceae</taxon>
        <taxon>Aurantioideae</taxon>
        <taxon>Citrus</taxon>
    </lineage>
</organism>
<proteinExistence type="predicted"/>
<keyword evidence="2" id="KW-1185">Reference proteome</keyword>